<dbReference type="Gene3D" id="1.25.40.10">
    <property type="entry name" value="Tetratricopeptide repeat domain"/>
    <property type="match status" value="4"/>
</dbReference>
<feature type="repeat" description="PPR" evidence="3">
    <location>
        <begin position="172"/>
        <end position="206"/>
    </location>
</feature>
<keyword evidence="2" id="KW-0677">Repeat</keyword>
<evidence type="ECO:0000256" key="3">
    <source>
        <dbReference type="PROSITE-ProRule" id="PRU00708"/>
    </source>
</evidence>
<evidence type="ECO:0000256" key="1">
    <source>
        <dbReference type="ARBA" id="ARBA00006643"/>
    </source>
</evidence>
<dbReference type="InterPro" id="IPR011990">
    <property type="entry name" value="TPR-like_helical_dom_sf"/>
</dbReference>
<feature type="repeat" description="PPR" evidence="3">
    <location>
        <begin position="280"/>
        <end position="314"/>
    </location>
</feature>
<dbReference type="PANTHER" id="PTHR47926:SF344">
    <property type="entry name" value="OS07G0636900 PROTEIN"/>
    <property type="match status" value="1"/>
</dbReference>
<dbReference type="InterPro" id="IPR002885">
    <property type="entry name" value="PPR_rpt"/>
</dbReference>
<dbReference type="FunFam" id="1.25.40.10:FF:000333">
    <property type="entry name" value="Pentatricopeptide repeat-containing protein"/>
    <property type="match status" value="1"/>
</dbReference>
<reference evidence="5" key="1">
    <citation type="submission" date="2016-06" db="EMBL/GenBank/DDBJ databases">
        <title>Parallel loss of symbiosis genes in relatives of nitrogen-fixing non-legume Parasponia.</title>
        <authorList>
            <person name="Van Velzen R."/>
            <person name="Holmer R."/>
            <person name="Bu F."/>
            <person name="Rutten L."/>
            <person name="Van Zeijl A."/>
            <person name="Liu W."/>
            <person name="Santuari L."/>
            <person name="Cao Q."/>
            <person name="Sharma T."/>
            <person name="Shen D."/>
            <person name="Roswanjaya Y."/>
            <person name="Wardhani T."/>
            <person name="Kalhor M.S."/>
            <person name="Jansen J."/>
            <person name="Van den Hoogen J."/>
            <person name="Gungor B."/>
            <person name="Hartog M."/>
            <person name="Hontelez J."/>
            <person name="Verver J."/>
            <person name="Yang W.-C."/>
            <person name="Schijlen E."/>
            <person name="Repin R."/>
            <person name="Schilthuizen M."/>
            <person name="Schranz E."/>
            <person name="Heidstra R."/>
            <person name="Miyata K."/>
            <person name="Fedorova E."/>
            <person name="Kohlen W."/>
            <person name="Bisseling T."/>
            <person name="Smit S."/>
            <person name="Geurts R."/>
        </authorList>
    </citation>
    <scope>NUCLEOTIDE SEQUENCE [LARGE SCALE GENOMIC DNA]</scope>
    <source>
        <strain evidence="5">cv. RG33-2</strain>
    </source>
</reference>
<keyword evidence="5" id="KW-1185">Reference proteome</keyword>
<dbReference type="InterPro" id="IPR046848">
    <property type="entry name" value="E_motif"/>
</dbReference>
<dbReference type="Pfam" id="PF20431">
    <property type="entry name" value="E_motif"/>
    <property type="match status" value="1"/>
</dbReference>
<dbReference type="OrthoDB" id="185373at2759"/>
<dbReference type="InterPro" id="IPR046960">
    <property type="entry name" value="PPR_At4g14850-like_plant"/>
</dbReference>
<evidence type="ECO:0000313" key="5">
    <source>
        <dbReference type="Proteomes" id="UP000237000"/>
    </source>
</evidence>
<feature type="repeat" description="PPR" evidence="3">
    <location>
        <begin position="381"/>
        <end position="415"/>
    </location>
</feature>
<accession>A0A2P5B585</accession>
<sequence>MKKLYNTILCLLEKCKTITELKQLHGLMITTSVIKNIIPLSKLIDFCVSPDIGDLDYARSVFNHIAQPSVYIWNSMIRGYSNSDTPIEALIKYREMQQMGFSPDNFTYPFVLKSCSIIGDHGYGRCVHNRIVKTGFEFDIYASTALLHMYACCSDMEAGLKVSDVIPKSKWNVVAWTSLISGLVNNNQFTEAVKAFRDMECWAVEPNEITMVNVLVACARSRDLETGKWVHNRLRHLGYDPFLASQNFNLILGTAIVDMYAKCGSLKTAKDLFDKMPHRNLVAWNSMIAAYTQYDRAEDSLDLFLNMQIAGFIPDEATFLGVIGACASLGALALGQSLHAYISKTKMANDLAIGTALVDMYAKVGDPESAWKIFNNLRKKDVKAWTSMILGFALHGKGMEALKIFRSMQEDGNVVPDEITYVGVLFACSHVGLVDEGQKHFNEMRNVYGIIPTLEHYGCLVDLLSRAGRLKEAMRLAEEMPIQPNITIWGALLNGCEIYENLDLADRVRSQITKLEPPQGSGVYVLLSNIYARAGRWQEVNLARELMKQRRIDKTLGRSSVEMKLLS</sequence>
<dbReference type="Proteomes" id="UP000237000">
    <property type="component" value="Unassembled WGS sequence"/>
</dbReference>
<dbReference type="InParanoid" id="A0A2P5B585"/>
<dbReference type="Pfam" id="PF13041">
    <property type="entry name" value="PPR_2"/>
    <property type="match status" value="3"/>
</dbReference>
<dbReference type="EMBL" id="JXTC01000604">
    <property type="protein sequence ID" value="PON43957.1"/>
    <property type="molecule type" value="Genomic_DNA"/>
</dbReference>
<dbReference type="GO" id="GO:0009451">
    <property type="term" value="P:RNA modification"/>
    <property type="evidence" value="ECO:0007669"/>
    <property type="project" value="InterPro"/>
</dbReference>
<organism evidence="4 5">
    <name type="scientific">Trema orientale</name>
    <name type="common">Charcoal tree</name>
    <name type="synonym">Celtis orientalis</name>
    <dbReference type="NCBI Taxonomy" id="63057"/>
    <lineage>
        <taxon>Eukaryota</taxon>
        <taxon>Viridiplantae</taxon>
        <taxon>Streptophyta</taxon>
        <taxon>Embryophyta</taxon>
        <taxon>Tracheophyta</taxon>
        <taxon>Spermatophyta</taxon>
        <taxon>Magnoliopsida</taxon>
        <taxon>eudicotyledons</taxon>
        <taxon>Gunneridae</taxon>
        <taxon>Pentapetalae</taxon>
        <taxon>rosids</taxon>
        <taxon>fabids</taxon>
        <taxon>Rosales</taxon>
        <taxon>Cannabaceae</taxon>
        <taxon>Trema</taxon>
    </lineage>
</organism>
<dbReference type="PANTHER" id="PTHR47926">
    <property type="entry name" value="PENTATRICOPEPTIDE REPEAT-CONTAINING PROTEIN"/>
    <property type="match status" value="1"/>
</dbReference>
<comment type="similarity">
    <text evidence="1">Belongs to the PPR family. PCMP-H subfamily.</text>
</comment>
<dbReference type="GO" id="GO:0003723">
    <property type="term" value="F:RNA binding"/>
    <property type="evidence" value="ECO:0007669"/>
    <property type="project" value="InterPro"/>
</dbReference>
<evidence type="ECO:0000256" key="2">
    <source>
        <dbReference type="ARBA" id="ARBA00022737"/>
    </source>
</evidence>
<evidence type="ECO:0000313" key="4">
    <source>
        <dbReference type="EMBL" id="PON43957.1"/>
    </source>
</evidence>
<dbReference type="FunFam" id="1.25.40.10:FF:000470">
    <property type="entry name" value="Pentatricopeptide repeat-containing protein At5g66520"/>
    <property type="match status" value="1"/>
</dbReference>
<protein>
    <submittedName>
        <fullName evidence="4">Tetratricopeptide-like helical domain containing protein</fullName>
    </submittedName>
</protein>
<dbReference type="STRING" id="63057.A0A2P5B585"/>
<dbReference type="AlphaFoldDB" id="A0A2P5B585"/>
<comment type="caution">
    <text evidence="4">The sequence shown here is derived from an EMBL/GenBank/DDBJ whole genome shotgun (WGS) entry which is preliminary data.</text>
</comment>
<dbReference type="FunFam" id="1.25.40.10:FF:000184">
    <property type="entry name" value="Pentatricopeptide repeat-containing protein, chloroplastic"/>
    <property type="match status" value="1"/>
</dbReference>
<feature type="repeat" description="PPR" evidence="3">
    <location>
        <begin position="69"/>
        <end position="103"/>
    </location>
</feature>
<proteinExistence type="inferred from homology"/>
<name>A0A2P5B585_TREOI</name>
<dbReference type="PROSITE" id="PS51375">
    <property type="entry name" value="PPR"/>
    <property type="match status" value="4"/>
</dbReference>
<gene>
    <name evidence="4" type="ORF">TorRG33x02_332540</name>
</gene>
<dbReference type="NCBIfam" id="TIGR00756">
    <property type="entry name" value="PPR"/>
    <property type="match status" value="4"/>
</dbReference>
<dbReference type="Pfam" id="PF01535">
    <property type="entry name" value="PPR"/>
    <property type="match status" value="4"/>
</dbReference>